<evidence type="ECO:0000313" key="1">
    <source>
        <dbReference type="EMBL" id="QDH89134.1"/>
    </source>
</evidence>
<organism evidence="1">
    <name type="scientific">Leviviridae sp</name>
    <dbReference type="NCBI Taxonomy" id="2027243"/>
    <lineage>
        <taxon>Viruses</taxon>
        <taxon>Riboviria</taxon>
        <taxon>Orthornavirae</taxon>
        <taxon>Lenarviricota</taxon>
        <taxon>Leviviricetes</taxon>
        <taxon>Norzivirales</taxon>
        <taxon>Fiersviridae</taxon>
    </lineage>
</organism>
<gene>
    <name evidence="1" type="ORF">H4Bulk47443_000003</name>
</gene>
<name>A0A514D686_9VIRU</name>
<accession>A0A514D686</accession>
<sequence length="450" mass="51569">MPLSVPRIREYLDPPVKVGFPDSTTFVENWGYEALLVSEGHARLPRRVRYLAYDKQHSAWSGGGPFYMCRVNLRHEGRVDFQKWIHYGLGGPLTLYGVGDLKDRKFPTRPLDLFPTWKTKAEELQAHVPKAYQRTRPGNPKAGLLQFLYELRDLPALPGRAFYGRKVTNPDPTGALRKWLKPGKLLPDTLRDKAKFFKGLGGEYLNVVFGWAPFVDDLRKLFELSLVIDAEIAKLRKENGKWLRRRVTLEDAVVDDEPVVFDVPYTYWNVGGQPPEVWFRNTRTIVKKTVRQERKVWASGSFRYWIPNVRSVQWEDRARLALSGSLPTPELIWRVYPFTWLTDWFVDIGTVMSNLSPNAVDNLVTRYFYVMEHKKYTERWTAFCQHDGSDAAGWLEWPEQPGATFASNYTLETKARLAHGNPFSPEIPSGPLSAGKLGILAALGLSQGIR</sequence>
<reference evidence="1" key="1">
    <citation type="submission" date="2019-05" db="EMBL/GenBank/DDBJ databases">
        <title>Metatranscriptomic reconstruction reveals RNA viruses with the potential to shape carbon cycling in soil.</title>
        <authorList>
            <person name="Starr E.P."/>
            <person name="Nuccio E."/>
            <person name="Pett-Ridge J."/>
            <person name="Banfield J.F."/>
            <person name="Firestone M.K."/>
        </authorList>
    </citation>
    <scope>NUCLEOTIDE SEQUENCE</scope>
    <source>
        <strain evidence="1">H4_Bulk_47_scaffold_443</strain>
    </source>
</reference>
<proteinExistence type="predicted"/>
<dbReference type="EMBL" id="MN034625">
    <property type="protein sequence ID" value="QDH89134.1"/>
    <property type="molecule type" value="Genomic_RNA"/>
</dbReference>
<protein>
    <submittedName>
        <fullName evidence="1">Uncharacterized protein</fullName>
    </submittedName>
</protein>